<evidence type="ECO:0000256" key="1">
    <source>
        <dbReference type="ARBA" id="ARBA00008558"/>
    </source>
</evidence>
<dbReference type="GO" id="GO:0016853">
    <property type="term" value="F:isomerase activity"/>
    <property type="evidence" value="ECO:0007669"/>
    <property type="project" value="UniProtKB-KW"/>
</dbReference>
<dbReference type="KEGG" id="eaz:JHT90_02610"/>
<keyword evidence="2" id="KW-0413">Isomerase</keyword>
<dbReference type="AlphaFoldDB" id="A0A974NGD4"/>
<dbReference type="SUPFAM" id="SSF48208">
    <property type="entry name" value="Six-hairpin glycosidases"/>
    <property type="match status" value="1"/>
</dbReference>
<evidence type="ECO:0000313" key="4">
    <source>
        <dbReference type="Proteomes" id="UP000595278"/>
    </source>
</evidence>
<proteinExistence type="inferred from homology"/>
<dbReference type="InterPro" id="IPR008928">
    <property type="entry name" value="6-hairpin_glycosidase_sf"/>
</dbReference>
<dbReference type="InterPro" id="IPR010819">
    <property type="entry name" value="AGE/CE"/>
</dbReference>
<name>A0A974NGD4_9GAMM</name>
<dbReference type="Pfam" id="PF07221">
    <property type="entry name" value="GlcNAc_2-epim"/>
    <property type="match status" value="1"/>
</dbReference>
<dbReference type="Gene3D" id="1.50.10.10">
    <property type="match status" value="1"/>
</dbReference>
<evidence type="ECO:0000313" key="3">
    <source>
        <dbReference type="EMBL" id="QQP86161.1"/>
    </source>
</evidence>
<dbReference type="RefSeq" id="WP_201093762.1">
    <property type="nucleotide sequence ID" value="NZ_CP067393.1"/>
</dbReference>
<dbReference type="GO" id="GO:0005975">
    <property type="term" value="P:carbohydrate metabolic process"/>
    <property type="evidence" value="ECO:0007669"/>
    <property type="project" value="InterPro"/>
</dbReference>
<keyword evidence="4" id="KW-1185">Reference proteome</keyword>
<evidence type="ECO:0000256" key="2">
    <source>
        <dbReference type="ARBA" id="ARBA00023235"/>
    </source>
</evidence>
<accession>A0A974NGD4</accession>
<organism evidence="3 4">
    <name type="scientific">Entomomonas asaccharolytica</name>
    <dbReference type="NCBI Taxonomy" id="2785331"/>
    <lineage>
        <taxon>Bacteria</taxon>
        <taxon>Pseudomonadati</taxon>
        <taxon>Pseudomonadota</taxon>
        <taxon>Gammaproteobacteria</taxon>
        <taxon>Pseudomonadales</taxon>
        <taxon>Pseudomonadaceae</taxon>
        <taxon>Entomomonas</taxon>
    </lineage>
</organism>
<dbReference type="EMBL" id="CP067393">
    <property type="protein sequence ID" value="QQP86161.1"/>
    <property type="molecule type" value="Genomic_DNA"/>
</dbReference>
<sequence>MDITSTKQSMVSLLANYQQLVISQLAEYGLVSEYLNEPLEENVRLLCQMRTIIFLVKTAKLSKDNNIDLAEQLYANTEAHYLKTDKWLQQLNNNKEANLYSYAFVILAQSYLYKATNNPLYTIALAETFSLVEEKFKGVDIFKPLADLDCLEQNSAMHLFEALTFAYYQADAIYMQPAIIKLEQLITERFWQSDKQLLAEKVTLSGQVLSYEAGHWFEWVSLIWRVKQQGGVSFTSSNKLYAAALTHTHFSEQGLVLNEMDAQFQPLDTQQIRIWPNLEYLRAKTFIEQQVPVKELNTFIALFFDQQGLPKEYLTKELVQTVKSTTGYHIAESFIDILETIK</sequence>
<dbReference type="Proteomes" id="UP000595278">
    <property type="component" value="Chromosome"/>
</dbReference>
<protein>
    <submittedName>
        <fullName evidence="3">AGE family epimerase/isomerase</fullName>
    </submittedName>
</protein>
<reference evidence="3 4" key="1">
    <citation type="submission" date="2021-01" db="EMBL/GenBank/DDBJ databases">
        <title>Entomomonas sp. F2A isolated from a house cricket (Acheta domesticus).</title>
        <authorList>
            <person name="Spergser J."/>
            <person name="Busse H.-J."/>
        </authorList>
    </citation>
    <scope>NUCLEOTIDE SEQUENCE [LARGE SCALE GENOMIC DNA]</scope>
    <source>
        <strain evidence="3 4">F2A</strain>
    </source>
</reference>
<dbReference type="InterPro" id="IPR012341">
    <property type="entry name" value="6hp_glycosidase-like_sf"/>
</dbReference>
<gene>
    <name evidence="3" type="ORF">JHT90_02610</name>
</gene>
<comment type="similarity">
    <text evidence="1">Belongs to the N-acylglucosamine 2-epimerase family.</text>
</comment>